<dbReference type="PANTHER" id="PTHR11472:SF34">
    <property type="entry name" value="REGULATOR OF TELOMERE ELONGATION HELICASE 1"/>
    <property type="match status" value="1"/>
</dbReference>
<dbReference type="SUPFAM" id="SSF52540">
    <property type="entry name" value="P-loop containing nucleoside triphosphate hydrolases"/>
    <property type="match status" value="1"/>
</dbReference>
<evidence type="ECO:0000256" key="2">
    <source>
        <dbReference type="ARBA" id="ARBA00022722"/>
    </source>
</evidence>
<dbReference type="GO" id="GO:0043139">
    <property type="term" value="F:5'-3' DNA helicase activity"/>
    <property type="evidence" value="ECO:0007669"/>
    <property type="project" value="UniProtKB-EC"/>
</dbReference>
<sequence length="968" mass="109571">MKFAVLDLETTGHGRSDDILQVGLVIVSEELDVIDTFSSYVRPNIPIPAFITQLTGIEESDVADAPELHEVLVRLIPLLDDAVLVAHNVGFDAGFLNQALDRCGYYPFAGRRLDTIELLRILYPTINTYQLGAVTELFGIEHDQHHRADSDAMATAHLLIESVNKLRNMPLLTLQRLSALIDDGSDLSWFIKETLQRMEFRVVFESNEYDYFNQFALKVKEWSDEEPPRADEGEEPLQGVAFEQYLADVKQRFEEKYPNYEEREAQAAMFREVYGALSGNRHLLIEAGTGTGKSLGYLIPALYYGVQNGKKVVVSTHTINLQEQLRQRDLPLLNDVLPFEFKASVFKGRGNYLCLRKFEGKVNTKDLVSPIEDGVTAAQMVVWLGETETGDQEELNFGNKGAEFWSTVASDTDSCLNRACPWFRRCFYHRAKHEANIADVCITNHSMLFTDIQADHRLLPTYSHLIIDEAHHVEEVAGKHLGMQNNYFSLAQAIVRLYKDSRSGLLPALRQKLLSEDDAHQTAWIETIDTVIPVFQEVKEHWDKLFELFYGFTSVSGDSSSDNGQSVCRLKKDQLPKGWEDAVAAEANIHTELNRVIRTVEKMMNDVKERVDDSAIQALLTDLNGAVRDLTRVKDELRTFIKLELADSVFWIEASTLYRFRSVQLYGVPVDVSAQLQKYFFDVKESIVLTSATLSVQKSFQYAAEQLGLSGYEEQGRLKTVQLPSPFNYREQALVVIPRNFPVLKGSNVDDSYLDMLTRSLADAARETNGRMLVLFTSYRMLKQVYEPLKELLTESGIQVLGQGIDSGNRSKLTRRFRQTPESVLLGTSSFWEGVDIPGEALVCLAIVRLPFQPPNHPLAEAKAEMLQRQKQNPFMKLSIPQAVIRFKQGFGRLVRTSSDKGIVIIYDTRVIDTYYGKHFLYSLPGPKIETMHVEQMVGRMREWLAPDHPPEPLAVPASNAGDEEEKG</sequence>
<comment type="caution">
    <text evidence="14">The sequence shown here is derived from an EMBL/GenBank/DDBJ whole genome shotgun (WGS) entry which is preliminary data.</text>
</comment>
<dbReference type="SUPFAM" id="SSF53098">
    <property type="entry name" value="Ribonuclease H-like"/>
    <property type="match status" value="1"/>
</dbReference>
<dbReference type="Proteomes" id="UP000632125">
    <property type="component" value="Unassembled WGS sequence"/>
</dbReference>
<dbReference type="GO" id="GO:0003887">
    <property type="term" value="F:DNA-directed DNA polymerase activity"/>
    <property type="evidence" value="ECO:0007669"/>
    <property type="project" value="InterPro"/>
</dbReference>
<feature type="short sequence motif" description="DEAH box" evidence="8">
    <location>
        <begin position="468"/>
        <end position="471"/>
    </location>
</feature>
<dbReference type="NCBIfam" id="TIGR00573">
    <property type="entry name" value="dnaq"/>
    <property type="match status" value="1"/>
</dbReference>
<dbReference type="Pfam" id="PF00270">
    <property type="entry name" value="DEAD"/>
    <property type="match status" value="1"/>
</dbReference>
<dbReference type="Gene3D" id="3.40.50.300">
    <property type="entry name" value="P-loop containing nucleotide triphosphate hydrolases"/>
    <property type="match status" value="2"/>
</dbReference>
<keyword evidence="5 8" id="KW-0269">Exonuclease</keyword>
<feature type="domain" description="Helicase ATP-binding" evidence="12">
    <location>
        <begin position="252"/>
        <end position="526"/>
    </location>
</feature>
<dbReference type="SMART" id="SM00487">
    <property type="entry name" value="DEXDc"/>
    <property type="match status" value="1"/>
</dbReference>
<evidence type="ECO:0000313" key="15">
    <source>
        <dbReference type="Proteomes" id="UP000632125"/>
    </source>
</evidence>
<gene>
    <name evidence="8 9 14" type="primary">dinG</name>
    <name evidence="14" type="ORF">IDH41_13985</name>
</gene>
<dbReference type="PROSITE" id="PS51193">
    <property type="entry name" value="HELICASE_ATP_BIND_2"/>
    <property type="match status" value="1"/>
</dbReference>
<evidence type="ECO:0000256" key="1">
    <source>
        <dbReference type="ARBA" id="ARBA00001966"/>
    </source>
</evidence>
<evidence type="ECO:0000259" key="11">
    <source>
        <dbReference type="PROSITE" id="PS51192"/>
    </source>
</evidence>
<dbReference type="NCBIfam" id="TIGR01407">
    <property type="entry name" value="dinG_rel"/>
    <property type="match status" value="1"/>
</dbReference>
<dbReference type="PROSITE" id="PS51192">
    <property type="entry name" value="HELICASE_ATP_BIND_1"/>
    <property type="match status" value="1"/>
</dbReference>
<dbReference type="InterPro" id="IPR045028">
    <property type="entry name" value="DinG/Rad3-like"/>
</dbReference>
<dbReference type="FunFam" id="3.30.420.10:FF:000045">
    <property type="entry name" value="3'-5' exonuclease DinG"/>
    <property type="match status" value="1"/>
</dbReference>
<keyword evidence="3 8" id="KW-0547">Nucleotide-binding</keyword>
<keyword evidence="2 8" id="KW-0540">Nuclease</keyword>
<protein>
    <recommendedName>
        <fullName evidence="8 9">3'-5' exonuclease DinG</fullName>
        <ecNumber evidence="8 9">3.1.-.-</ecNumber>
    </recommendedName>
</protein>
<evidence type="ECO:0000256" key="6">
    <source>
        <dbReference type="ARBA" id="ARBA00022840"/>
    </source>
</evidence>
<dbReference type="PROSITE" id="PS51194">
    <property type="entry name" value="HELICASE_CTER"/>
    <property type="match status" value="1"/>
</dbReference>
<dbReference type="InterPro" id="IPR013520">
    <property type="entry name" value="Ribonucl_H"/>
</dbReference>
<dbReference type="GO" id="GO:0008408">
    <property type="term" value="F:3'-5' exonuclease activity"/>
    <property type="evidence" value="ECO:0007669"/>
    <property type="project" value="UniProtKB-UniRule"/>
</dbReference>
<feature type="region of interest" description="Disordered" evidence="10">
    <location>
        <begin position="946"/>
        <end position="968"/>
    </location>
</feature>
<dbReference type="InterPro" id="IPR036397">
    <property type="entry name" value="RNaseH_sf"/>
</dbReference>
<evidence type="ECO:0000256" key="8">
    <source>
        <dbReference type="HAMAP-Rule" id="MF_02206"/>
    </source>
</evidence>
<feature type="domain" description="Helicase ATP-binding" evidence="11">
    <location>
        <begin position="274"/>
        <end position="483"/>
    </location>
</feature>
<evidence type="ECO:0000259" key="13">
    <source>
        <dbReference type="PROSITE" id="PS51194"/>
    </source>
</evidence>
<keyword evidence="14" id="KW-0347">Helicase</keyword>
<dbReference type="NCBIfam" id="NF005981">
    <property type="entry name" value="PRK08074.1"/>
    <property type="match status" value="1"/>
</dbReference>
<dbReference type="InterPro" id="IPR006054">
    <property type="entry name" value="DnaQ"/>
</dbReference>
<dbReference type="Pfam" id="PF13307">
    <property type="entry name" value="Helicase_C_2"/>
    <property type="match status" value="1"/>
</dbReference>
<dbReference type="InterPro" id="IPR006310">
    <property type="entry name" value="DinG"/>
</dbReference>
<evidence type="ECO:0000256" key="4">
    <source>
        <dbReference type="ARBA" id="ARBA00022801"/>
    </source>
</evidence>
<keyword evidence="4 8" id="KW-0378">Hydrolase</keyword>
<reference evidence="14" key="1">
    <citation type="submission" date="2020-09" db="EMBL/GenBank/DDBJ databases">
        <title>A novel bacterium of genus Paenibacillus, isolated from South China Sea.</title>
        <authorList>
            <person name="Huang H."/>
            <person name="Mo K."/>
            <person name="Hu Y."/>
        </authorList>
    </citation>
    <scope>NUCLEOTIDE SEQUENCE</scope>
    <source>
        <strain evidence="14">IB182493</strain>
    </source>
</reference>
<dbReference type="InterPro" id="IPR014013">
    <property type="entry name" value="Helic_SF1/SF2_ATP-bd_DinG/Rad3"/>
</dbReference>
<dbReference type="InterPro" id="IPR012337">
    <property type="entry name" value="RNaseH-like_sf"/>
</dbReference>
<dbReference type="InterPro" id="IPR027417">
    <property type="entry name" value="P-loop_NTPase"/>
</dbReference>
<dbReference type="InterPro" id="IPR011545">
    <property type="entry name" value="DEAD/DEAH_box_helicase_dom"/>
</dbReference>
<name>A0A927CM17_9BACL</name>
<dbReference type="GO" id="GO:0005524">
    <property type="term" value="F:ATP binding"/>
    <property type="evidence" value="ECO:0007669"/>
    <property type="project" value="UniProtKB-UniRule"/>
</dbReference>
<dbReference type="InterPro" id="IPR006555">
    <property type="entry name" value="ATP-dep_Helicase_C"/>
</dbReference>
<comment type="similarity">
    <text evidence="8 9">Belongs to the helicase family. DinG subfamily. Type 2 sub-subfamily.</text>
</comment>
<dbReference type="RefSeq" id="WP_190861998.1">
    <property type="nucleotide sequence ID" value="NZ_JACXIY010000015.1"/>
</dbReference>
<proteinExistence type="inferred from homology"/>
<comment type="function">
    <text evidence="8 9">3'-5' exonuclease.</text>
</comment>
<evidence type="ECO:0000259" key="12">
    <source>
        <dbReference type="PROSITE" id="PS51193"/>
    </source>
</evidence>
<dbReference type="GO" id="GO:0006260">
    <property type="term" value="P:DNA replication"/>
    <property type="evidence" value="ECO:0007669"/>
    <property type="project" value="InterPro"/>
</dbReference>
<dbReference type="PANTHER" id="PTHR11472">
    <property type="entry name" value="DNA REPAIR DEAD HELICASE RAD3/XP-D SUBFAMILY MEMBER"/>
    <property type="match status" value="1"/>
</dbReference>
<dbReference type="EC" id="3.1.-.-" evidence="8 9"/>
<accession>A0A927CM17</accession>
<dbReference type="CDD" id="cd06127">
    <property type="entry name" value="DEDDh"/>
    <property type="match status" value="1"/>
</dbReference>
<keyword evidence="6 8" id="KW-0067">ATP-binding</keyword>
<keyword evidence="15" id="KW-1185">Reference proteome</keyword>
<dbReference type="InterPro" id="IPR001650">
    <property type="entry name" value="Helicase_C-like"/>
</dbReference>
<feature type="binding site" evidence="8">
    <location>
        <begin position="287"/>
        <end position="294"/>
    </location>
    <ligand>
        <name>ATP</name>
        <dbReference type="ChEBI" id="CHEBI:30616"/>
    </ligand>
</feature>
<evidence type="ECO:0000256" key="5">
    <source>
        <dbReference type="ARBA" id="ARBA00022839"/>
    </source>
</evidence>
<dbReference type="GO" id="GO:0016818">
    <property type="term" value="F:hydrolase activity, acting on acid anhydrides, in phosphorus-containing anhydrides"/>
    <property type="evidence" value="ECO:0007669"/>
    <property type="project" value="InterPro"/>
</dbReference>
<feature type="domain" description="Helicase C-terminal" evidence="13">
    <location>
        <begin position="748"/>
        <end position="945"/>
    </location>
</feature>
<evidence type="ECO:0000256" key="9">
    <source>
        <dbReference type="RuleBase" id="RU364106"/>
    </source>
</evidence>
<dbReference type="EMBL" id="JACXIY010000015">
    <property type="protein sequence ID" value="MBD2869697.1"/>
    <property type="molecule type" value="Genomic_DNA"/>
</dbReference>
<dbReference type="AlphaFoldDB" id="A0A927CM17"/>
<dbReference type="HAMAP" id="MF_02206">
    <property type="entry name" value="DinG_exonucl"/>
    <property type="match status" value="1"/>
</dbReference>
<dbReference type="Pfam" id="PF00929">
    <property type="entry name" value="RNase_T"/>
    <property type="match status" value="1"/>
</dbReference>
<dbReference type="GO" id="GO:0003677">
    <property type="term" value="F:DNA binding"/>
    <property type="evidence" value="ECO:0007669"/>
    <property type="project" value="InterPro"/>
</dbReference>
<comment type="cofactor">
    <cofactor evidence="1">
        <name>[4Fe-4S] cluster</name>
        <dbReference type="ChEBI" id="CHEBI:49883"/>
    </cofactor>
</comment>
<dbReference type="SMART" id="SM00479">
    <property type="entry name" value="EXOIII"/>
    <property type="match status" value="1"/>
</dbReference>
<evidence type="ECO:0000256" key="7">
    <source>
        <dbReference type="ARBA" id="ARBA00048954"/>
    </source>
</evidence>
<evidence type="ECO:0000313" key="14">
    <source>
        <dbReference type="EMBL" id="MBD2869697.1"/>
    </source>
</evidence>
<dbReference type="SMART" id="SM00491">
    <property type="entry name" value="HELICc2"/>
    <property type="match status" value="1"/>
</dbReference>
<evidence type="ECO:0000256" key="3">
    <source>
        <dbReference type="ARBA" id="ARBA00022741"/>
    </source>
</evidence>
<comment type="catalytic activity">
    <reaction evidence="7">
        <text>ATP + H2O = ADP + phosphate + H(+)</text>
        <dbReference type="Rhea" id="RHEA:13065"/>
        <dbReference type="ChEBI" id="CHEBI:15377"/>
        <dbReference type="ChEBI" id="CHEBI:15378"/>
        <dbReference type="ChEBI" id="CHEBI:30616"/>
        <dbReference type="ChEBI" id="CHEBI:43474"/>
        <dbReference type="ChEBI" id="CHEBI:456216"/>
        <dbReference type="EC" id="5.6.2.3"/>
    </reaction>
</comment>
<evidence type="ECO:0000256" key="10">
    <source>
        <dbReference type="SAM" id="MobiDB-lite"/>
    </source>
</evidence>
<organism evidence="14 15">
    <name type="scientific">Paenibacillus arenilitoris</name>
    <dbReference type="NCBI Taxonomy" id="2772299"/>
    <lineage>
        <taxon>Bacteria</taxon>
        <taxon>Bacillati</taxon>
        <taxon>Bacillota</taxon>
        <taxon>Bacilli</taxon>
        <taxon>Bacillales</taxon>
        <taxon>Paenibacillaceae</taxon>
        <taxon>Paenibacillus</taxon>
    </lineage>
</organism>
<dbReference type="InterPro" id="IPR014001">
    <property type="entry name" value="Helicase_ATP-bd"/>
</dbReference>
<dbReference type="Gene3D" id="3.30.420.10">
    <property type="entry name" value="Ribonuclease H-like superfamily/Ribonuclease H"/>
    <property type="match status" value="1"/>
</dbReference>